<gene>
    <name evidence="1" type="primary">RvY_07738-1</name>
    <name evidence="1" type="synonym">RvY_07738.1</name>
    <name evidence="1" type="ORF">RvY_07738</name>
</gene>
<name>A0A1D1V3B7_RAMVA</name>
<organism evidence="1 2">
    <name type="scientific">Ramazzottius varieornatus</name>
    <name type="common">Water bear</name>
    <name type="synonym">Tardigrade</name>
    <dbReference type="NCBI Taxonomy" id="947166"/>
    <lineage>
        <taxon>Eukaryota</taxon>
        <taxon>Metazoa</taxon>
        <taxon>Ecdysozoa</taxon>
        <taxon>Tardigrada</taxon>
        <taxon>Eutardigrada</taxon>
        <taxon>Parachela</taxon>
        <taxon>Hypsibioidea</taxon>
        <taxon>Ramazzottiidae</taxon>
        <taxon>Ramazzottius</taxon>
    </lineage>
</organism>
<reference evidence="1 2" key="1">
    <citation type="journal article" date="2016" name="Nat. Commun.">
        <title>Extremotolerant tardigrade genome and improved radiotolerance of human cultured cells by tardigrade-unique protein.</title>
        <authorList>
            <person name="Hashimoto T."/>
            <person name="Horikawa D.D."/>
            <person name="Saito Y."/>
            <person name="Kuwahara H."/>
            <person name="Kozuka-Hata H."/>
            <person name="Shin-I T."/>
            <person name="Minakuchi Y."/>
            <person name="Ohishi K."/>
            <person name="Motoyama A."/>
            <person name="Aizu T."/>
            <person name="Enomoto A."/>
            <person name="Kondo K."/>
            <person name="Tanaka S."/>
            <person name="Hara Y."/>
            <person name="Koshikawa S."/>
            <person name="Sagara H."/>
            <person name="Miura T."/>
            <person name="Yokobori S."/>
            <person name="Miyagawa K."/>
            <person name="Suzuki Y."/>
            <person name="Kubo T."/>
            <person name="Oyama M."/>
            <person name="Kohara Y."/>
            <person name="Fujiyama A."/>
            <person name="Arakawa K."/>
            <person name="Katayama T."/>
            <person name="Toyoda A."/>
            <person name="Kunieda T."/>
        </authorList>
    </citation>
    <scope>NUCLEOTIDE SEQUENCE [LARGE SCALE GENOMIC DNA]</scope>
    <source>
        <strain evidence="1 2">YOKOZUNA-1</strain>
    </source>
</reference>
<evidence type="ECO:0000313" key="1">
    <source>
        <dbReference type="EMBL" id="GAU96269.1"/>
    </source>
</evidence>
<proteinExistence type="predicted"/>
<dbReference type="AlphaFoldDB" id="A0A1D1V3B7"/>
<dbReference type="EMBL" id="BDGG01000003">
    <property type="protein sequence ID" value="GAU96269.1"/>
    <property type="molecule type" value="Genomic_DNA"/>
</dbReference>
<protein>
    <submittedName>
        <fullName evidence="1">Uncharacterized protein</fullName>
    </submittedName>
</protein>
<dbReference type="Proteomes" id="UP000186922">
    <property type="component" value="Unassembled WGS sequence"/>
</dbReference>
<accession>A0A1D1V3B7</accession>
<sequence length="113" mass="13024">MIATTRIEARVSLPTAMSWHFIGKIGRDVIIKCSFRSLAHVDSRTPVETFKTKLSDPFYLFQTSTPQRLRFSSFLEDRNFQRSASVISVPPSYGRVAFLLQQRQLVRLFVKAK</sequence>
<keyword evidence="2" id="KW-1185">Reference proteome</keyword>
<comment type="caution">
    <text evidence="1">The sequence shown here is derived from an EMBL/GenBank/DDBJ whole genome shotgun (WGS) entry which is preliminary data.</text>
</comment>
<evidence type="ECO:0000313" key="2">
    <source>
        <dbReference type="Proteomes" id="UP000186922"/>
    </source>
</evidence>